<comment type="similarity">
    <text evidence="2">Belongs to the SusD family.</text>
</comment>
<evidence type="ECO:0000256" key="3">
    <source>
        <dbReference type="ARBA" id="ARBA00022729"/>
    </source>
</evidence>
<keyword evidence="3" id="KW-0732">Signal</keyword>
<evidence type="ECO:0000256" key="4">
    <source>
        <dbReference type="ARBA" id="ARBA00023136"/>
    </source>
</evidence>
<name>A0AAE3XML6_9BACT</name>
<dbReference type="GO" id="GO:0009279">
    <property type="term" value="C:cell outer membrane"/>
    <property type="evidence" value="ECO:0007669"/>
    <property type="project" value="UniProtKB-SubCell"/>
</dbReference>
<comment type="subcellular location">
    <subcellularLocation>
        <location evidence="1">Cell outer membrane</location>
    </subcellularLocation>
</comment>
<evidence type="ECO:0000313" key="8">
    <source>
        <dbReference type="Proteomes" id="UP001185092"/>
    </source>
</evidence>
<dbReference type="Proteomes" id="UP001185092">
    <property type="component" value="Unassembled WGS sequence"/>
</dbReference>
<dbReference type="InterPro" id="IPR012944">
    <property type="entry name" value="SusD_RagB_dom"/>
</dbReference>
<dbReference type="RefSeq" id="WP_309938215.1">
    <property type="nucleotide sequence ID" value="NZ_AP025305.1"/>
</dbReference>
<dbReference type="Gene3D" id="1.25.40.10">
    <property type="entry name" value="Tetratricopeptide repeat domain"/>
    <property type="match status" value="1"/>
</dbReference>
<keyword evidence="8" id="KW-1185">Reference proteome</keyword>
<organism evidence="7 8">
    <name type="scientific">Aureibacter tunicatorum</name>
    <dbReference type="NCBI Taxonomy" id="866807"/>
    <lineage>
        <taxon>Bacteria</taxon>
        <taxon>Pseudomonadati</taxon>
        <taxon>Bacteroidota</taxon>
        <taxon>Cytophagia</taxon>
        <taxon>Cytophagales</taxon>
        <taxon>Persicobacteraceae</taxon>
        <taxon>Aureibacter</taxon>
    </lineage>
</organism>
<evidence type="ECO:0000256" key="5">
    <source>
        <dbReference type="ARBA" id="ARBA00023237"/>
    </source>
</evidence>
<keyword evidence="5" id="KW-0998">Cell outer membrane</keyword>
<dbReference type="EMBL" id="JAVDQD010000002">
    <property type="protein sequence ID" value="MDR6238709.1"/>
    <property type="molecule type" value="Genomic_DNA"/>
</dbReference>
<comment type="caution">
    <text evidence="7">The sequence shown here is derived from an EMBL/GenBank/DDBJ whole genome shotgun (WGS) entry which is preliminary data.</text>
</comment>
<sequence length="519" mass="59462">MAGCSSFISTDSGDENEIHEPKNQIEEFETGLQKLYEGFSLSDPPEGVGHKLDNIDIGASQYLRKFWEFQELPTDEALNAWMDPDQPSMSKATWESSNIFIWILYLRLDFQIRQCHDFLKKAENADLDSVEDLQRLNEIKAEARFLRALTYWHFLDFFGNGVPFYSDDDDLGEPNDSMPPVNGFGGTEIFDFIEKELQEVLSEESDVQLRPANATLVGKANKAAAYMLLVKLYMNAEVYTNQSRWNDAKIALNQIMSTGYELERSYEHNFLADNHLSKEIIFSIPYEGESTSTYGGMTYILHASFGGDMESSYYGISGGWGGNRATVQLVEKFEDHLQAQIDPRGVFYRGHNRENTSLFDFKDGYGVSKFKNITSLGYSGSDSKMVYPDTDFPMFRLADVYLMLAEIEARVDGKISDWSHLEELWSRASLPLEVQNDYKQEADIDALSFILDERARELYWEGHRRTDLIRFGKFVKDYSWPFKGGSSLGAPSIPYRYNVLPIPDNELMDNTNLKQNPLW</sequence>
<dbReference type="Gene3D" id="1.25.40.390">
    <property type="match status" value="1"/>
</dbReference>
<gene>
    <name evidence="7" type="ORF">HNQ88_001746</name>
</gene>
<dbReference type="AlphaFoldDB" id="A0AAE3XML6"/>
<dbReference type="Gene3D" id="1.10.3780.10">
    <property type="entry name" value="SusD-like"/>
    <property type="match status" value="1"/>
</dbReference>
<dbReference type="Pfam" id="PF07980">
    <property type="entry name" value="SusD_RagB"/>
    <property type="match status" value="1"/>
</dbReference>
<evidence type="ECO:0000313" key="7">
    <source>
        <dbReference type="EMBL" id="MDR6238709.1"/>
    </source>
</evidence>
<evidence type="ECO:0000256" key="2">
    <source>
        <dbReference type="ARBA" id="ARBA00006275"/>
    </source>
</evidence>
<reference evidence="7" key="1">
    <citation type="submission" date="2023-07" db="EMBL/GenBank/DDBJ databases">
        <title>Genomic Encyclopedia of Type Strains, Phase IV (KMG-IV): sequencing the most valuable type-strain genomes for metagenomic binning, comparative biology and taxonomic classification.</title>
        <authorList>
            <person name="Goeker M."/>
        </authorList>
    </citation>
    <scope>NUCLEOTIDE SEQUENCE</scope>
    <source>
        <strain evidence="7">DSM 26174</strain>
    </source>
</reference>
<proteinExistence type="inferred from homology"/>
<accession>A0AAE3XML6</accession>
<evidence type="ECO:0000256" key="1">
    <source>
        <dbReference type="ARBA" id="ARBA00004442"/>
    </source>
</evidence>
<protein>
    <recommendedName>
        <fullName evidence="6">RagB/SusD domain-containing protein</fullName>
    </recommendedName>
</protein>
<keyword evidence="4" id="KW-0472">Membrane</keyword>
<feature type="domain" description="RagB/SusD" evidence="6">
    <location>
        <begin position="327"/>
        <end position="519"/>
    </location>
</feature>
<dbReference type="InterPro" id="IPR011990">
    <property type="entry name" value="TPR-like_helical_dom_sf"/>
</dbReference>
<evidence type="ECO:0000259" key="6">
    <source>
        <dbReference type="Pfam" id="PF07980"/>
    </source>
</evidence>
<dbReference type="SUPFAM" id="SSF48452">
    <property type="entry name" value="TPR-like"/>
    <property type="match status" value="1"/>
</dbReference>